<evidence type="ECO:0000313" key="2">
    <source>
        <dbReference type="Proteomes" id="UP000663722"/>
    </source>
</evidence>
<evidence type="ECO:0000313" key="1">
    <source>
        <dbReference type="EMBL" id="QTA93506.1"/>
    </source>
</evidence>
<accession>A0A975GTW9</accession>
<keyword evidence="2" id="KW-1185">Reference proteome</keyword>
<reference evidence="1" key="1">
    <citation type="journal article" date="2021" name="Microb. Physiol.">
        <title>Proteogenomic Insights into the Physiology of Marine, Sulfate-Reducing, Filamentous Desulfonema limicola and Desulfonema magnum.</title>
        <authorList>
            <person name="Schnaars V."/>
            <person name="Wohlbrand L."/>
            <person name="Scheve S."/>
            <person name="Hinrichs C."/>
            <person name="Reinhardt R."/>
            <person name="Rabus R."/>
        </authorList>
    </citation>
    <scope>NUCLEOTIDE SEQUENCE</scope>
    <source>
        <strain evidence="1">4be13</strain>
    </source>
</reference>
<proteinExistence type="predicted"/>
<dbReference type="AlphaFoldDB" id="A0A975GTW9"/>
<name>A0A975GTW9_9BACT</name>
<organism evidence="1 2">
    <name type="scientific">Desulfonema magnum</name>
    <dbReference type="NCBI Taxonomy" id="45655"/>
    <lineage>
        <taxon>Bacteria</taxon>
        <taxon>Pseudomonadati</taxon>
        <taxon>Thermodesulfobacteriota</taxon>
        <taxon>Desulfobacteria</taxon>
        <taxon>Desulfobacterales</taxon>
        <taxon>Desulfococcaceae</taxon>
        <taxon>Desulfonema</taxon>
    </lineage>
</organism>
<dbReference type="EMBL" id="CP061800">
    <property type="protein sequence ID" value="QTA93506.1"/>
    <property type="molecule type" value="Genomic_DNA"/>
</dbReference>
<dbReference type="KEGG" id="dmm:dnm_096070"/>
<gene>
    <name evidence="1" type="ORF">dnm_096070</name>
</gene>
<dbReference type="Proteomes" id="UP000663722">
    <property type="component" value="Chromosome"/>
</dbReference>
<protein>
    <submittedName>
        <fullName evidence="1">Uncharacterized protein</fullName>
    </submittedName>
</protein>
<sequence>MIGIRPKGQTRLSAGHRTFLTCQVRYKERDSQFYYGK</sequence>